<reference evidence="2 3" key="1">
    <citation type="submission" date="2018-07" db="EMBL/GenBank/DDBJ databases">
        <title>A high quality draft genome assembly of the barn swallow (H. rustica rustica).</title>
        <authorList>
            <person name="Formenti G."/>
            <person name="Chiara M."/>
            <person name="Poveda L."/>
            <person name="Francoijs K.-J."/>
            <person name="Bonisoli-Alquati A."/>
            <person name="Canova L."/>
            <person name="Gianfranceschi L."/>
            <person name="Horner D.S."/>
            <person name="Saino N."/>
        </authorList>
    </citation>
    <scope>NUCLEOTIDE SEQUENCE [LARGE SCALE GENOMIC DNA]</scope>
    <source>
        <strain evidence="2">Chelidonia</strain>
        <tissue evidence="2">Blood</tissue>
    </source>
</reference>
<name>A0A3M0K3F5_HIRRU</name>
<keyword evidence="3" id="KW-1185">Reference proteome</keyword>
<gene>
    <name evidence="2" type="ORF">DUI87_17201</name>
</gene>
<comment type="caution">
    <text evidence="2">The sequence shown here is derived from an EMBL/GenBank/DDBJ whole genome shotgun (WGS) entry which is preliminary data.</text>
</comment>
<feature type="compositionally biased region" description="Pro residues" evidence="1">
    <location>
        <begin position="66"/>
        <end position="76"/>
    </location>
</feature>
<evidence type="ECO:0000313" key="3">
    <source>
        <dbReference type="Proteomes" id="UP000269221"/>
    </source>
</evidence>
<sequence>MPWATQELLSQQTAESEGCTYTRVSPGSCRPKSVVLSSQAKALSSGTGNQRQGVEVGSSPGTAQIPHPPGSLPSPPQGVSQMSAPTKARKWEGRQRRFTSKGRHVLSGKRVDKEVNRGVKKGNLKRSGSWECGSRNQGN</sequence>
<dbReference type="EMBL" id="QRBI01000120">
    <property type="protein sequence ID" value="RMC07722.1"/>
    <property type="molecule type" value="Genomic_DNA"/>
</dbReference>
<feature type="compositionally biased region" description="Basic residues" evidence="1">
    <location>
        <begin position="96"/>
        <end position="107"/>
    </location>
</feature>
<accession>A0A3M0K3F5</accession>
<feature type="compositionally biased region" description="Polar residues" evidence="1">
    <location>
        <begin position="35"/>
        <end position="52"/>
    </location>
</feature>
<evidence type="ECO:0000313" key="2">
    <source>
        <dbReference type="EMBL" id="RMC07722.1"/>
    </source>
</evidence>
<evidence type="ECO:0000256" key="1">
    <source>
        <dbReference type="SAM" id="MobiDB-lite"/>
    </source>
</evidence>
<dbReference type="AlphaFoldDB" id="A0A3M0K3F5"/>
<proteinExistence type="predicted"/>
<organism evidence="2 3">
    <name type="scientific">Hirundo rustica rustica</name>
    <dbReference type="NCBI Taxonomy" id="333673"/>
    <lineage>
        <taxon>Eukaryota</taxon>
        <taxon>Metazoa</taxon>
        <taxon>Chordata</taxon>
        <taxon>Craniata</taxon>
        <taxon>Vertebrata</taxon>
        <taxon>Euteleostomi</taxon>
        <taxon>Archelosauria</taxon>
        <taxon>Archosauria</taxon>
        <taxon>Dinosauria</taxon>
        <taxon>Saurischia</taxon>
        <taxon>Theropoda</taxon>
        <taxon>Coelurosauria</taxon>
        <taxon>Aves</taxon>
        <taxon>Neognathae</taxon>
        <taxon>Neoaves</taxon>
        <taxon>Telluraves</taxon>
        <taxon>Australaves</taxon>
        <taxon>Passeriformes</taxon>
        <taxon>Sylvioidea</taxon>
        <taxon>Hirundinidae</taxon>
        <taxon>Hirundo</taxon>
    </lineage>
</organism>
<protein>
    <submittedName>
        <fullName evidence="2">Uncharacterized protein</fullName>
    </submittedName>
</protein>
<feature type="region of interest" description="Disordered" evidence="1">
    <location>
        <begin position="1"/>
        <end position="139"/>
    </location>
</feature>
<dbReference type="Proteomes" id="UP000269221">
    <property type="component" value="Unassembled WGS sequence"/>
</dbReference>